<dbReference type="PANTHER" id="PTHR12203:SF118">
    <property type="entry name" value="BETA-1,2-XYLOSYLTRANSFERASE 1"/>
    <property type="match status" value="1"/>
</dbReference>
<dbReference type="AlphaFoldDB" id="A0A0F7SUD5"/>
<organism evidence="4">
    <name type="scientific">Phaffia rhodozyma</name>
    <name type="common">Yeast</name>
    <name type="synonym">Xanthophyllomyces dendrorhous</name>
    <dbReference type="NCBI Taxonomy" id="264483"/>
    <lineage>
        <taxon>Eukaryota</taxon>
        <taxon>Fungi</taxon>
        <taxon>Dikarya</taxon>
        <taxon>Basidiomycota</taxon>
        <taxon>Agaricomycotina</taxon>
        <taxon>Tremellomycetes</taxon>
        <taxon>Cystofilobasidiales</taxon>
        <taxon>Mrakiaceae</taxon>
        <taxon>Phaffia</taxon>
    </lineage>
</organism>
<evidence type="ECO:0000259" key="3">
    <source>
        <dbReference type="SMART" id="SM00672"/>
    </source>
</evidence>
<keyword evidence="2" id="KW-0812">Transmembrane</keyword>
<dbReference type="SMART" id="SM00672">
    <property type="entry name" value="CAP10"/>
    <property type="match status" value="1"/>
</dbReference>
<evidence type="ECO:0000256" key="1">
    <source>
        <dbReference type="SAM" id="MobiDB-lite"/>
    </source>
</evidence>
<keyword evidence="2" id="KW-1133">Transmembrane helix</keyword>
<feature type="compositionally biased region" description="Basic residues" evidence="1">
    <location>
        <begin position="31"/>
        <end position="42"/>
    </location>
</feature>
<dbReference type="PANTHER" id="PTHR12203">
    <property type="entry name" value="KDEL LYS-ASP-GLU-LEU CONTAINING - RELATED"/>
    <property type="match status" value="1"/>
</dbReference>
<evidence type="ECO:0000313" key="4">
    <source>
        <dbReference type="EMBL" id="CED83568.1"/>
    </source>
</evidence>
<dbReference type="InterPro" id="IPR006598">
    <property type="entry name" value="CAP10"/>
</dbReference>
<name>A0A0F7SUD5_PHARH</name>
<dbReference type="Pfam" id="PF05686">
    <property type="entry name" value="Glyco_transf_90"/>
    <property type="match status" value="1"/>
</dbReference>
<dbReference type="EMBL" id="LN483157">
    <property type="protein sequence ID" value="CED83568.1"/>
    <property type="molecule type" value="Genomic_DNA"/>
</dbReference>
<protein>
    <submittedName>
        <fullName evidence="4">Endoplasmic reticulum protein EP58, contains filamin rod domain and KDEL motif</fullName>
    </submittedName>
</protein>
<proteinExistence type="predicted"/>
<evidence type="ECO:0000256" key="2">
    <source>
        <dbReference type="SAM" id="Phobius"/>
    </source>
</evidence>
<accession>A0A0F7SUD5</accession>
<feature type="domain" description="Glycosyl transferase CAP10" evidence="3">
    <location>
        <begin position="402"/>
        <end position="703"/>
    </location>
</feature>
<feature type="region of interest" description="Disordered" evidence="1">
    <location>
        <begin position="26"/>
        <end position="62"/>
    </location>
</feature>
<keyword evidence="2" id="KW-0472">Membrane</keyword>
<sequence>MFLSTNPYRTVSEAESPLSNRPAILSSHQYPKAKRAQGRRHKSSIDDNLDDPYGKANRSENVPTNLSSYVTSRRKIIPRRRVFLLFVLSVIFFVFWPVMHRSTPDIVASVDRLRQPLFHSSVRLSILDSSFGSSRKEDKVAFTPVKDDIVSTHSITHSVSPDGLLHLDPSLPVSQHPIYQLMDSARKEWNDKLAQQSTTLAEAVAEYKRRYYIDPPKGFEQWWKWCREHNVQLLDEYDQIHRDLAPFRALRPSVIQERLARIQSLPDMFTISVRNGQVNSSHVTYDARAIAGSDDRRLGQIELIERVAQFIPDFTAVYSIHDSPTRFISHSHKQDLLDHADDNEFFDIRNEVVSSQAGWMAACPENTSLGKYGINSKVTTVAAVDADKTFISSHSASMDLCNHPDVLSLHGTFVSLRPGTQSELMPYFSLSKTNLHSDILGVPTERWSDIGPNDKVKRWEEKTDKRLFWRGKNTGGIFNKQIDWRKNHRSRLVGLMGPVGKKNRGVKSSMIDMLSSPRTLAFAEADDDKMILGRMIEKKRQADLNKLMMDVAFVSEPVQCDEKDGTCADIKDELAFKDFLNVEEQSSYKYQLDVDGNAWSARFKRLMTSGSLVLKSTVHPEFWTDRIQPWLHYVPVKVDYSDVYEILNFFRGDDSEGLSGEDDLAALIAESGREWSLSFWRKEDMTAYVFRLYLEWARIQAPDRFRADFLLKDAQEDPLRVVSPLDGFSRRSD</sequence>
<reference evidence="4" key="1">
    <citation type="submission" date="2014-08" db="EMBL/GenBank/DDBJ databases">
        <authorList>
            <person name="Sharma Rahul"/>
            <person name="Thines Marco"/>
        </authorList>
    </citation>
    <scope>NUCLEOTIDE SEQUENCE</scope>
</reference>
<dbReference type="InterPro" id="IPR051091">
    <property type="entry name" value="O-Glucosyltr/Glycosyltrsf_90"/>
</dbReference>
<feature type="transmembrane region" description="Helical" evidence="2">
    <location>
        <begin position="82"/>
        <end position="99"/>
    </location>
</feature>